<dbReference type="Pfam" id="PF13412">
    <property type="entry name" value="HTH_24"/>
    <property type="match status" value="1"/>
</dbReference>
<evidence type="ECO:0000256" key="2">
    <source>
        <dbReference type="ARBA" id="ARBA00023125"/>
    </source>
</evidence>
<dbReference type="SUPFAM" id="SSF46785">
    <property type="entry name" value="Winged helix' DNA-binding domain"/>
    <property type="match status" value="1"/>
</dbReference>
<dbReference type="PROSITE" id="PS50956">
    <property type="entry name" value="HTH_ASNC_2"/>
    <property type="match status" value="1"/>
</dbReference>
<dbReference type="RefSeq" id="WP_133003839.1">
    <property type="nucleotide sequence ID" value="NZ_BAAAFB010000001.1"/>
</dbReference>
<keyword evidence="2" id="KW-0238">DNA-binding</keyword>
<keyword evidence="3" id="KW-0804">Transcription</keyword>
<feature type="domain" description="HTH asnC-type" evidence="4">
    <location>
        <begin position="6"/>
        <end position="64"/>
    </location>
</feature>
<dbReference type="Proteomes" id="UP001379949">
    <property type="component" value="Unassembled WGS sequence"/>
</dbReference>
<organism evidence="5 6">
    <name type="scientific">Marinomonas arenicola</name>
    <dbReference type="NCBI Taxonomy" id="569601"/>
    <lineage>
        <taxon>Bacteria</taxon>
        <taxon>Pseudomonadati</taxon>
        <taxon>Pseudomonadota</taxon>
        <taxon>Gammaproteobacteria</taxon>
        <taxon>Oceanospirillales</taxon>
        <taxon>Oceanospirillaceae</taxon>
        <taxon>Marinomonas</taxon>
    </lineage>
</organism>
<dbReference type="InterPro" id="IPR019888">
    <property type="entry name" value="Tscrpt_reg_AsnC-like"/>
</dbReference>
<dbReference type="InterPro" id="IPR036390">
    <property type="entry name" value="WH_DNA-bd_sf"/>
</dbReference>
<dbReference type="InterPro" id="IPR000485">
    <property type="entry name" value="AsnC-type_HTH_dom"/>
</dbReference>
<evidence type="ECO:0000313" key="6">
    <source>
        <dbReference type="Proteomes" id="UP001379949"/>
    </source>
</evidence>
<evidence type="ECO:0000256" key="3">
    <source>
        <dbReference type="ARBA" id="ARBA00023163"/>
    </source>
</evidence>
<dbReference type="Pfam" id="PF01037">
    <property type="entry name" value="AsnC_trans_reg"/>
    <property type="match status" value="1"/>
</dbReference>
<dbReference type="SMART" id="SM00344">
    <property type="entry name" value="HTH_ASNC"/>
    <property type="match status" value="1"/>
</dbReference>
<evidence type="ECO:0000313" key="5">
    <source>
        <dbReference type="EMBL" id="MEL0613050.1"/>
    </source>
</evidence>
<keyword evidence="1" id="KW-0805">Transcription regulation</keyword>
<keyword evidence="6" id="KW-1185">Reference proteome</keyword>
<name>A0ABU9G5N1_9GAMM</name>
<dbReference type="EMBL" id="JBAKAR010000004">
    <property type="protein sequence ID" value="MEL0613050.1"/>
    <property type="molecule type" value="Genomic_DNA"/>
</dbReference>
<dbReference type="CDD" id="cd00090">
    <property type="entry name" value="HTH_ARSR"/>
    <property type="match status" value="1"/>
</dbReference>
<dbReference type="SUPFAM" id="SSF54909">
    <property type="entry name" value="Dimeric alpha+beta barrel"/>
    <property type="match status" value="1"/>
</dbReference>
<accession>A0ABU9G5N1</accession>
<dbReference type="InterPro" id="IPR011991">
    <property type="entry name" value="ArsR-like_HTH"/>
</dbReference>
<evidence type="ECO:0000259" key="4">
    <source>
        <dbReference type="PROSITE" id="PS50956"/>
    </source>
</evidence>
<evidence type="ECO:0000256" key="1">
    <source>
        <dbReference type="ARBA" id="ARBA00023015"/>
    </source>
</evidence>
<dbReference type="InterPro" id="IPR036388">
    <property type="entry name" value="WH-like_DNA-bd_sf"/>
</dbReference>
<dbReference type="PANTHER" id="PTHR30154:SF34">
    <property type="entry name" value="TRANSCRIPTIONAL REGULATOR AZLB"/>
    <property type="match status" value="1"/>
</dbReference>
<dbReference type="Gene3D" id="3.30.70.920">
    <property type="match status" value="1"/>
</dbReference>
<reference evidence="5 6" key="1">
    <citation type="submission" date="2024-02" db="EMBL/GenBank/DDBJ databases">
        <title>Bacteria isolated from the canopy kelp, Nereocystis luetkeana.</title>
        <authorList>
            <person name="Pfister C.A."/>
            <person name="Younker I.T."/>
            <person name="Light S.H."/>
        </authorList>
    </citation>
    <scope>NUCLEOTIDE SEQUENCE [LARGE SCALE GENOMIC DNA]</scope>
    <source>
        <strain evidence="5 6">TI.4.07</strain>
    </source>
</reference>
<dbReference type="InterPro" id="IPR011008">
    <property type="entry name" value="Dimeric_a/b-barrel"/>
</dbReference>
<comment type="caution">
    <text evidence="5">The sequence shown here is derived from an EMBL/GenBank/DDBJ whole genome shotgun (WGS) entry which is preliminary data.</text>
</comment>
<gene>
    <name evidence="5" type="ORF">V6242_07820</name>
</gene>
<sequence length="157" mass="17406">MKLHPIDIRILTELQQDADQTNLSLAEKVGLSAPACLKRVHKLKAEGIIERVVAVVSAQALGRRLNMVVEVEMTSDDLMLANQFIAAINQSPEVKQCYKVTGSVDFVLIVNVSDIFEYEAFCQRVIYAQQGMKKFTTLISLRCTKFDLSQGGLSSLS</sequence>
<dbReference type="InterPro" id="IPR019887">
    <property type="entry name" value="Tscrpt_reg_AsnC/Lrp_C"/>
</dbReference>
<dbReference type="PANTHER" id="PTHR30154">
    <property type="entry name" value="LEUCINE-RESPONSIVE REGULATORY PROTEIN"/>
    <property type="match status" value="1"/>
</dbReference>
<proteinExistence type="predicted"/>
<dbReference type="PRINTS" id="PR00033">
    <property type="entry name" value="HTHASNC"/>
</dbReference>
<dbReference type="Gene3D" id="1.10.10.10">
    <property type="entry name" value="Winged helix-like DNA-binding domain superfamily/Winged helix DNA-binding domain"/>
    <property type="match status" value="1"/>
</dbReference>
<protein>
    <submittedName>
        <fullName evidence="5">Lrp/AsnC family transcriptional regulator</fullName>
    </submittedName>
</protein>